<dbReference type="CDD" id="cd13530">
    <property type="entry name" value="PBP2_peptides_like"/>
    <property type="match status" value="1"/>
</dbReference>
<evidence type="ECO:0000259" key="4">
    <source>
        <dbReference type="SMART" id="SM00079"/>
    </source>
</evidence>
<evidence type="ECO:0000256" key="2">
    <source>
        <dbReference type="SAM" id="SignalP"/>
    </source>
</evidence>
<dbReference type="InterPro" id="IPR001638">
    <property type="entry name" value="Solute-binding_3/MltF_N"/>
</dbReference>
<reference evidence="5 6" key="1">
    <citation type="submission" date="2018-11" db="EMBL/GenBank/DDBJ databases">
        <title>Draft genome of Simplicispira Flexivirga sp. BO-16.</title>
        <authorList>
            <person name="Im W.T."/>
        </authorList>
    </citation>
    <scope>NUCLEOTIDE SEQUENCE [LARGE SCALE GENOMIC DNA]</scope>
    <source>
        <strain evidence="5 6">BO-16</strain>
    </source>
</reference>
<name>A0A3M9MFE9_9MICO</name>
<evidence type="ECO:0000256" key="1">
    <source>
        <dbReference type="ARBA" id="ARBA00022729"/>
    </source>
</evidence>
<gene>
    <name evidence="5" type="ORF">EFY87_04670</name>
</gene>
<accession>A0A3M9MFE9</accession>
<feature type="domain" description="Solute-binding protein family 3/N-terminal" evidence="3">
    <location>
        <begin position="38"/>
        <end position="258"/>
    </location>
</feature>
<dbReference type="Gene3D" id="3.40.190.10">
    <property type="entry name" value="Periplasmic binding protein-like II"/>
    <property type="match status" value="2"/>
</dbReference>
<dbReference type="InterPro" id="IPR001320">
    <property type="entry name" value="Iontro_rcpt_C"/>
</dbReference>
<dbReference type="RefSeq" id="WP_123270309.1">
    <property type="nucleotide sequence ID" value="NZ_RJJQ01000003.1"/>
</dbReference>
<dbReference type="GO" id="GO:0016020">
    <property type="term" value="C:membrane"/>
    <property type="evidence" value="ECO:0007669"/>
    <property type="project" value="InterPro"/>
</dbReference>
<sequence>MKTLPRAAVTVLAAALVAAPLASCSSKSSNYSGNNKFTIKVGTIDDYPPADFALNGKLTGYEQELLAAAAKVGNFTVTYQTMSFGALLTGIQSKHLDAAMAGMDITPERQKAVNFTAPTFNDHLVLGVPVNSRITSLADLKGKRIAGTVGSVTYTQAQALAKKYGGTATGFQSTTADYQDVQSGHSQALVMNRISMIYMIKQGKMKLRIVGGNLTTTPAAIAVAKGKPQLIQRLNAALKELNENGTVKKLQIKWFGEVQ</sequence>
<dbReference type="PANTHER" id="PTHR35936:SF35">
    <property type="entry name" value="L-CYSTINE-BINDING PROTEIN TCYJ"/>
    <property type="match status" value="1"/>
</dbReference>
<evidence type="ECO:0000259" key="3">
    <source>
        <dbReference type="SMART" id="SM00062"/>
    </source>
</evidence>
<dbReference type="SMART" id="SM00079">
    <property type="entry name" value="PBPe"/>
    <property type="match status" value="1"/>
</dbReference>
<evidence type="ECO:0000313" key="5">
    <source>
        <dbReference type="EMBL" id="RNI24266.1"/>
    </source>
</evidence>
<organism evidence="5 6">
    <name type="scientific">Flexivirga caeni</name>
    <dbReference type="NCBI Taxonomy" id="2294115"/>
    <lineage>
        <taxon>Bacteria</taxon>
        <taxon>Bacillati</taxon>
        <taxon>Actinomycetota</taxon>
        <taxon>Actinomycetes</taxon>
        <taxon>Micrococcales</taxon>
        <taxon>Dermacoccaceae</taxon>
        <taxon>Flexivirga</taxon>
    </lineage>
</organism>
<dbReference type="AlphaFoldDB" id="A0A3M9MFE9"/>
<proteinExistence type="predicted"/>
<keyword evidence="6" id="KW-1185">Reference proteome</keyword>
<dbReference type="SMART" id="SM00062">
    <property type="entry name" value="PBPb"/>
    <property type="match status" value="1"/>
</dbReference>
<dbReference type="Proteomes" id="UP000271678">
    <property type="component" value="Unassembled WGS sequence"/>
</dbReference>
<dbReference type="OrthoDB" id="9814902at2"/>
<feature type="domain" description="Ionotropic glutamate receptor C-terminal" evidence="4">
    <location>
        <begin position="38"/>
        <end position="257"/>
    </location>
</feature>
<dbReference type="EMBL" id="RJJQ01000003">
    <property type="protein sequence ID" value="RNI24266.1"/>
    <property type="molecule type" value="Genomic_DNA"/>
</dbReference>
<keyword evidence="1 2" id="KW-0732">Signal</keyword>
<dbReference type="SUPFAM" id="SSF53850">
    <property type="entry name" value="Periplasmic binding protein-like II"/>
    <property type="match status" value="1"/>
</dbReference>
<dbReference type="PANTHER" id="PTHR35936">
    <property type="entry name" value="MEMBRANE-BOUND LYTIC MUREIN TRANSGLYCOSYLASE F"/>
    <property type="match status" value="1"/>
</dbReference>
<comment type="caution">
    <text evidence="5">The sequence shown here is derived from an EMBL/GenBank/DDBJ whole genome shotgun (WGS) entry which is preliminary data.</text>
</comment>
<protein>
    <submittedName>
        <fullName evidence="5">Amino acid ABC transporter substrate-binding protein</fullName>
    </submittedName>
</protein>
<feature type="chain" id="PRO_5039223459" evidence="2">
    <location>
        <begin position="23"/>
        <end position="259"/>
    </location>
</feature>
<dbReference type="GO" id="GO:0015276">
    <property type="term" value="F:ligand-gated monoatomic ion channel activity"/>
    <property type="evidence" value="ECO:0007669"/>
    <property type="project" value="InterPro"/>
</dbReference>
<dbReference type="Pfam" id="PF00497">
    <property type="entry name" value="SBP_bac_3"/>
    <property type="match status" value="1"/>
</dbReference>
<evidence type="ECO:0000313" key="6">
    <source>
        <dbReference type="Proteomes" id="UP000271678"/>
    </source>
</evidence>
<feature type="signal peptide" evidence="2">
    <location>
        <begin position="1"/>
        <end position="22"/>
    </location>
</feature>